<evidence type="ECO:0000313" key="3">
    <source>
        <dbReference type="Proteomes" id="UP000007322"/>
    </source>
</evidence>
<dbReference type="HOGENOM" id="CLU_2777681_0_0_1"/>
<accession>G2QJ52</accession>
<organism evidence="2 3">
    <name type="scientific">Thermothelomyces thermophilus (strain ATCC 42464 / BCRC 31852 / DSM 1799)</name>
    <name type="common">Sporotrichum thermophile</name>
    <dbReference type="NCBI Taxonomy" id="573729"/>
    <lineage>
        <taxon>Eukaryota</taxon>
        <taxon>Fungi</taxon>
        <taxon>Dikarya</taxon>
        <taxon>Ascomycota</taxon>
        <taxon>Pezizomycotina</taxon>
        <taxon>Sordariomycetes</taxon>
        <taxon>Sordariomycetidae</taxon>
        <taxon>Sordariales</taxon>
        <taxon>Chaetomiaceae</taxon>
        <taxon>Thermothelomyces</taxon>
    </lineage>
</organism>
<dbReference type="PROSITE" id="PS51257">
    <property type="entry name" value="PROKAR_LIPOPROTEIN"/>
    <property type="match status" value="1"/>
</dbReference>
<name>G2QJ52_THET4</name>
<gene>
    <name evidence="2" type="ORF">MYCTH_2308086</name>
</gene>
<dbReference type="EMBL" id="CP003006">
    <property type="protein sequence ID" value="AEO59627.1"/>
    <property type="molecule type" value="Genomic_DNA"/>
</dbReference>
<dbReference type="InParanoid" id="G2QJ52"/>
<protein>
    <submittedName>
        <fullName evidence="2">Uncharacterized protein</fullName>
    </submittedName>
</protein>
<evidence type="ECO:0000256" key="1">
    <source>
        <dbReference type="SAM" id="MobiDB-lite"/>
    </source>
</evidence>
<dbReference type="VEuPathDB" id="FungiDB:MYCTH_2308086"/>
<reference evidence="2 3" key="1">
    <citation type="journal article" date="2011" name="Nat. Biotechnol.">
        <title>Comparative genomic analysis of the thermophilic biomass-degrading fungi Myceliophthora thermophila and Thielavia terrestris.</title>
        <authorList>
            <person name="Berka R.M."/>
            <person name="Grigoriev I.V."/>
            <person name="Otillar R."/>
            <person name="Salamov A."/>
            <person name="Grimwood J."/>
            <person name="Reid I."/>
            <person name="Ishmael N."/>
            <person name="John T."/>
            <person name="Darmond C."/>
            <person name="Moisan M.-C."/>
            <person name="Henrissat B."/>
            <person name="Coutinho P.M."/>
            <person name="Lombard V."/>
            <person name="Natvig D.O."/>
            <person name="Lindquist E."/>
            <person name="Schmutz J."/>
            <person name="Lucas S."/>
            <person name="Harris P."/>
            <person name="Powlowski J."/>
            <person name="Bellemare A."/>
            <person name="Taylor D."/>
            <person name="Butler G."/>
            <person name="de Vries R.P."/>
            <person name="Allijn I.E."/>
            <person name="van den Brink J."/>
            <person name="Ushinsky S."/>
            <person name="Storms R."/>
            <person name="Powell A.J."/>
            <person name="Paulsen I.T."/>
            <person name="Elbourne L.D.H."/>
            <person name="Baker S.E."/>
            <person name="Magnuson J."/>
            <person name="LaBoissiere S."/>
            <person name="Clutterbuck A.J."/>
            <person name="Martinez D."/>
            <person name="Wogulis M."/>
            <person name="de Leon A.L."/>
            <person name="Rey M.W."/>
            <person name="Tsang A."/>
        </authorList>
    </citation>
    <scope>NUCLEOTIDE SEQUENCE [LARGE SCALE GENOMIC DNA]</scope>
    <source>
        <strain evidence="3">ATCC 42464 / BCRC 31852 / DSM 1799</strain>
    </source>
</reference>
<dbReference type="Proteomes" id="UP000007322">
    <property type="component" value="Chromosome 5"/>
</dbReference>
<dbReference type="GeneID" id="11506744"/>
<dbReference type="KEGG" id="mtm:MYCTH_2308086"/>
<evidence type="ECO:0000313" key="2">
    <source>
        <dbReference type="EMBL" id="AEO59627.1"/>
    </source>
</evidence>
<dbReference type="AlphaFoldDB" id="G2QJ52"/>
<proteinExistence type="predicted"/>
<feature type="compositionally biased region" description="Basic and acidic residues" evidence="1">
    <location>
        <begin position="55"/>
        <end position="69"/>
    </location>
</feature>
<feature type="region of interest" description="Disordered" evidence="1">
    <location>
        <begin position="35"/>
        <end position="69"/>
    </location>
</feature>
<sequence>MVRNQTNCVSPSTLSWSATSCAVSATARTVAFCGRRRRRRKDQSNVGARGRRRARGSETHNYRFREEES</sequence>
<keyword evidence="3" id="KW-1185">Reference proteome</keyword>
<dbReference type="RefSeq" id="XP_003664872.1">
    <property type="nucleotide sequence ID" value="XM_003664824.1"/>
</dbReference>